<dbReference type="RefSeq" id="WP_243799760.1">
    <property type="nucleotide sequence ID" value="NZ_JALHAT010000014.1"/>
</dbReference>
<feature type="transmembrane region" description="Helical" evidence="5">
    <location>
        <begin position="74"/>
        <end position="93"/>
    </location>
</feature>
<protein>
    <submittedName>
        <fullName evidence="7">MFS transporter</fullName>
    </submittedName>
</protein>
<evidence type="ECO:0000313" key="8">
    <source>
        <dbReference type="Proteomes" id="UP001162802"/>
    </source>
</evidence>
<keyword evidence="2 5" id="KW-0812">Transmembrane</keyword>
<evidence type="ECO:0000256" key="1">
    <source>
        <dbReference type="ARBA" id="ARBA00004141"/>
    </source>
</evidence>
<dbReference type="InterPro" id="IPR005829">
    <property type="entry name" value="Sugar_transporter_CS"/>
</dbReference>
<dbReference type="PROSITE" id="PS50850">
    <property type="entry name" value="MFS"/>
    <property type="match status" value="1"/>
</dbReference>
<dbReference type="Proteomes" id="UP001162802">
    <property type="component" value="Unassembled WGS sequence"/>
</dbReference>
<accession>A0ABT0ACS5</accession>
<dbReference type="Gene3D" id="1.20.1250.20">
    <property type="entry name" value="MFS general substrate transporter like domains"/>
    <property type="match status" value="1"/>
</dbReference>
<evidence type="ECO:0000256" key="5">
    <source>
        <dbReference type="SAM" id="Phobius"/>
    </source>
</evidence>
<organism evidence="7 8">
    <name type="scientific">Novosphingobium mangrovi</name>
    <name type="common">ex Hu et al. 2023</name>
    <dbReference type="NCBI Taxonomy" id="2930094"/>
    <lineage>
        <taxon>Bacteria</taxon>
        <taxon>Pseudomonadati</taxon>
        <taxon>Pseudomonadota</taxon>
        <taxon>Alphaproteobacteria</taxon>
        <taxon>Sphingomonadales</taxon>
        <taxon>Sphingomonadaceae</taxon>
        <taxon>Novosphingobium</taxon>
    </lineage>
</organism>
<keyword evidence="8" id="KW-1185">Reference proteome</keyword>
<evidence type="ECO:0000259" key="6">
    <source>
        <dbReference type="PROSITE" id="PS50850"/>
    </source>
</evidence>
<dbReference type="PROSITE" id="PS00216">
    <property type="entry name" value="SUGAR_TRANSPORT_1"/>
    <property type="match status" value="1"/>
</dbReference>
<feature type="transmembrane region" description="Helical" evidence="5">
    <location>
        <begin position="131"/>
        <end position="156"/>
    </location>
</feature>
<feature type="transmembrane region" description="Helical" evidence="5">
    <location>
        <begin position="162"/>
        <end position="182"/>
    </location>
</feature>
<dbReference type="Pfam" id="PF07690">
    <property type="entry name" value="MFS_1"/>
    <property type="match status" value="1"/>
</dbReference>
<keyword evidence="3 5" id="KW-1133">Transmembrane helix</keyword>
<feature type="transmembrane region" description="Helical" evidence="5">
    <location>
        <begin position="365"/>
        <end position="388"/>
    </location>
</feature>
<comment type="caution">
    <text evidence="7">The sequence shown here is derived from an EMBL/GenBank/DDBJ whole genome shotgun (WGS) entry which is preliminary data.</text>
</comment>
<dbReference type="InterPro" id="IPR036259">
    <property type="entry name" value="MFS_trans_sf"/>
</dbReference>
<keyword evidence="4 5" id="KW-0472">Membrane</keyword>
<dbReference type="PANTHER" id="PTHR23508">
    <property type="entry name" value="CARBOXYLIC ACID TRANSPORTER PROTEIN HOMOLOG"/>
    <property type="match status" value="1"/>
</dbReference>
<dbReference type="EMBL" id="JALHAT010000014">
    <property type="protein sequence ID" value="MCJ1960991.1"/>
    <property type="molecule type" value="Genomic_DNA"/>
</dbReference>
<dbReference type="PANTHER" id="PTHR23508:SF10">
    <property type="entry name" value="CARBOXYLIC ACID TRANSPORTER PROTEIN HOMOLOG"/>
    <property type="match status" value="1"/>
</dbReference>
<dbReference type="SUPFAM" id="SSF103473">
    <property type="entry name" value="MFS general substrate transporter"/>
    <property type="match status" value="1"/>
</dbReference>
<feature type="transmembrane region" description="Helical" evidence="5">
    <location>
        <begin position="278"/>
        <end position="297"/>
    </location>
</feature>
<evidence type="ECO:0000313" key="7">
    <source>
        <dbReference type="EMBL" id="MCJ1960991.1"/>
    </source>
</evidence>
<evidence type="ECO:0000256" key="2">
    <source>
        <dbReference type="ARBA" id="ARBA00022692"/>
    </source>
</evidence>
<sequence length="421" mass="44041">MSRGQIIAVAIMVGLNALDGFDVLSISFASPGIATEWGIDRVALGAVLSMELIGMAVGSVVLGGVADRIGRRRTILGCLVVMALGMAMVTQTTSVTVLSIWRVLTGLGIGGMLASINAVTAEFASTRRRTLAMGIMVIGYPMGAVIGGLISAQLLVMFDWRAIFWFGAILTAVFIPLVWIFVPESVHYTLVHRNPDTLARINALLARFGHGAVSVLPPVREEEEKASIADILRPGLMATTLLVTFAYFAHIVSFYFILKWTPKIVVDLGFPPPEAASVLVWANMGGVLGGAIFGFAVQRLPLKGATVTMLFGASIMVALFGAAGANTLVGLSGLAFASGLFTNSAVSGLYTLFARVFPTHVRATGTGFAIGIGRGGAALSPILAGALFEWGLSLALVATTIALGSLTAAFALLALRFQPRD</sequence>
<evidence type="ECO:0000256" key="3">
    <source>
        <dbReference type="ARBA" id="ARBA00022989"/>
    </source>
</evidence>
<feature type="transmembrane region" description="Helical" evidence="5">
    <location>
        <begin position="235"/>
        <end position="258"/>
    </location>
</feature>
<proteinExistence type="predicted"/>
<name>A0ABT0ACS5_9SPHN</name>
<dbReference type="InterPro" id="IPR011701">
    <property type="entry name" value="MFS"/>
</dbReference>
<reference evidence="7" key="1">
    <citation type="submission" date="2022-03" db="EMBL/GenBank/DDBJ databases">
        <title>Identification of a novel bacterium isolated from mangrove sediments.</title>
        <authorList>
            <person name="Pan X."/>
        </authorList>
    </citation>
    <scope>NUCLEOTIDE SEQUENCE</scope>
    <source>
        <strain evidence="7">B2637</strain>
    </source>
</reference>
<feature type="transmembrane region" description="Helical" evidence="5">
    <location>
        <begin position="394"/>
        <end position="415"/>
    </location>
</feature>
<feature type="transmembrane region" description="Helical" evidence="5">
    <location>
        <begin position="42"/>
        <end position="62"/>
    </location>
</feature>
<feature type="transmembrane region" description="Helical" evidence="5">
    <location>
        <begin position="99"/>
        <end position="119"/>
    </location>
</feature>
<feature type="transmembrane region" description="Helical" evidence="5">
    <location>
        <begin position="304"/>
        <end position="325"/>
    </location>
</feature>
<gene>
    <name evidence="7" type="ORF">MTR65_09895</name>
</gene>
<feature type="transmembrane region" description="Helical" evidence="5">
    <location>
        <begin position="331"/>
        <end position="353"/>
    </location>
</feature>
<feature type="domain" description="Major facilitator superfamily (MFS) profile" evidence="6">
    <location>
        <begin position="8"/>
        <end position="421"/>
    </location>
</feature>
<evidence type="ECO:0000256" key="4">
    <source>
        <dbReference type="ARBA" id="ARBA00023136"/>
    </source>
</evidence>
<feature type="transmembrane region" description="Helical" evidence="5">
    <location>
        <begin position="7"/>
        <end position="30"/>
    </location>
</feature>
<comment type="subcellular location">
    <subcellularLocation>
        <location evidence="1">Membrane</location>
        <topology evidence="1">Multi-pass membrane protein</topology>
    </subcellularLocation>
</comment>
<dbReference type="InterPro" id="IPR020846">
    <property type="entry name" value="MFS_dom"/>
</dbReference>